<keyword evidence="2" id="KW-1185">Reference proteome</keyword>
<reference evidence="1 2" key="1">
    <citation type="journal article" date="2010" name="J. Bacteriol.">
        <title>Complete genome sequence of the aerobic facultative methanotroph Methylocella silvestris BL2.</title>
        <authorList>
            <person name="Chen Y."/>
            <person name="Crombie A."/>
            <person name="Rahman M.T."/>
            <person name="Dedysh S.N."/>
            <person name="Liesack W."/>
            <person name="Stott M.B."/>
            <person name="Alam M."/>
            <person name="Theisen A.R."/>
            <person name="Murrell J.C."/>
            <person name="Dunfield P.F."/>
        </authorList>
    </citation>
    <scope>NUCLEOTIDE SEQUENCE [LARGE SCALE GENOMIC DNA]</scope>
    <source>
        <strain evidence="2">DSM 15510 / CIP 108128 / LMG 27833 / NCIMB 13906 / BL2</strain>
    </source>
</reference>
<dbReference type="HOGENOM" id="CLU_3365870_0_0_5"/>
<evidence type="ECO:0000313" key="2">
    <source>
        <dbReference type="Proteomes" id="UP000002257"/>
    </source>
</evidence>
<dbReference type="KEGG" id="msl:Msil_1292"/>
<dbReference type="STRING" id="395965.Msil_1292"/>
<proteinExistence type="predicted"/>
<name>B8ER76_METSB</name>
<dbReference type="AlphaFoldDB" id="B8ER76"/>
<protein>
    <submittedName>
        <fullName evidence="1">Uncharacterized protein</fullName>
    </submittedName>
</protein>
<sequence length="35" mass="3786">MSPAARFATVKRVIDDHGYSERPACRLIGVVVCAP</sequence>
<gene>
    <name evidence="1" type="ordered locus">Msil_1292</name>
</gene>
<accession>B8ER76</accession>
<evidence type="ECO:0000313" key="1">
    <source>
        <dbReference type="EMBL" id="ACK50260.1"/>
    </source>
</evidence>
<dbReference type="EMBL" id="CP001280">
    <property type="protein sequence ID" value="ACK50260.1"/>
    <property type="molecule type" value="Genomic_DNA"/>
</dbReference>
<dbReference type="Proteomes" id="UP000002257">
    <property type="component" value="Chromosome"/>
</dbReference>
<organism evidence="1 2">
    <name type="scientific">Methylocella silvestris (strain DSM 15510 / CIP 108128 / LMG 27833 / NCIMB 13906 / BL2)</name>
    <dbReference type="NCBI Taxonomy" id="395965"/>
    <lineage>
        <taxon>Bacteria</taxon>
        <taxon>Pseudomonadati</taxon>
        <taxon>Pseudomonadota</taxon>
        <taxon>Alphaproteobacteria</taxon>
        <taxon>Hyphomicrobiales</taxon>
        <taxon>Beijerinckiaceae</taxon>
        <taxon>Methylocella</taxon>
    </lineage>
</organism>